<feature type="compositionally biased region" description="Basic and acidic residues" evidence="1">
    <location>
        <begin position="8"/>
        <end position="21"/>
    </location>
</feature>
<dbReference type="Proteomes" id="UP000294225">
    <property type="component" value="Unassembled WGS sequence"/>
</dbReference>
<evidence type="ECO:0000313" key="3">
    <source>
        <dbReference type="Proteomes" id="UP000294225"/>
    </source>
</evidence>
<feature type="region of interest" description="Disordered" evidence="1">
    <location>
        <begin position="1"/>
        <end position="21"/>
    </location>
</feature>
<organism evidence="2 3">
    <name type="scientific">Kribbella speibonae</name>
    <dbReference type="NCBI Taxonomy" id="1572660"/>
    <lineage>
        <taxon>Bacteria</taxon>
        <taxon>Bacillati</taxon>
        <taxon>Actinomycetota</taxon>
        <taxon>Actinomycetes</taxon>
        <taxon>Propionibacteriales</taxon>
        <taxon>Kribbellaceae</taxon>
        <taxon>Kribbella</taxon>
    </lineage>
</organism>
<dbReference type="AlphaFoldDB" id="A0A4R0J7P9"/>
<proteinExistence type="predicted"/>
<reference evidence="2 3" key="1">
    <citation type="submission" date="2019-02" db="EMBL/GenBank/DDBJ databases">
        <title>Kribbella capetownensis sp. nov. and Kribbella speibonae sp. nov., isolated from soil.</title>
        <authorList>
            <person name="Curtis S.M."/>
            <person name="Norton I."/>
            <person name="Everest G.J."/>
            <person name="Meyers P.R."/>
        </authorList>
    </citation>
    <scope>NUCLEOTIDE SEQUENCE [LARGE SCALE GENOMIC DNA]</scope>
    <source>
        <strain evidence="2 3">YM55</strain>
    </source>
</reference>
<gene>
    <name evidence="2" type="ORF">E0H92_09585</name>
</gene>
<dbReference type="EMBL" id="SJKC01000001">
    <property type="protein sequence ID" value="TCC41867.1"/>
    <property type="molecule type" value="Genomic_DNA"/>
</dbReference>
<evidence type="ECO:0000256" key="1">
    <source>
        <dbReference type="SAM" id="MobiDB-lite"/>
    </source>
</evidence>
<name>A0A4R0J7P9_9ACTN</name>
<comment type="caution">
    <text evidence="2">The sequence shown here is derived from an EMBL/GenBank/DDBJ whole genome shotgun (WGS) entry which is preliminary data.</text>
</comment>
<evidence type="ECO:0000313" key="2">
    <source>
        <dbReference type="EMBL" id="TCC41867.1"/>
    </source>
</evidence>
<dbReference type="RefSeq" id="WP_131496000.1">
    <property type="nucleotide sequence ID" value="NZ_SJKC01000001.1"/>
</dbReference>
<accession>A0A4R0J7P9</accession>
<protein>
    <submittedName>
        <fullName evidence="2">Uncharacterized protein</fullName>
    </submittedName>
</protein>
<sequence>MADEISDEETRARLGDARDPREAAGLVDKFTGSGFQAPAGSLHENYQQLKDAGVDDKTLAAVIRGKEAKAAGKGPAK</sequence>